<dbReference type="AlphaFoldDB" id="A0A6C0RFJ6"/>
<evidence type="ECO:0000313" key="1">
    <source>
        <dbReference type="EMBL" id="QIA09180.1"/>
    </source>
</evidence>
<dbReference type="EMBL" id="CP048409">
    <property type="protein sequence ID" value="QIA09180.1"/>
    <property type="molecule type" value="Genomic_DNA"/>
</dbReference>
<protein>
    <submittedName>
        <fullName evidence="1">Uncharacterized protein</fullName>
    </submittedName>
</protein>
<dbReference type="RefSeq" id="WP_163348156.1">
    <property type="nucleotide sequence ID" value="NZ_CP048409.1"/>
</dbReference>
<sequence length="45" mass="4899">MAVFNVYTITKNTIESLSKETNDGSILNCFYGLSGRGKTGLKVKV</sequence>
<proteinExistence type="predicted"/>
<accession>A0A6C0RFJ6</accession>
<evidence type="ECO:0000313" key="2">
    <source>
        <dbReference type="Proteomes" id="UP000474630"/>
    </source>
</evidence>
<organism evidence="1 2">
    <name type="scientific">Draconibacterium halophilum</name>
    <dbReference type="NCBI Taxonomy" id="2706887"/>
    <lineage>
        <taxon>Bacteria</taxon>
        <taxon>Pseudomonadati</taxon>
        <taxon>Bacteroidota</taxon>
        <taxon>Bacteroidia</taxon>
        <taxon>Marinilabiliales</taxon>
        <taxon>Prolixibacteraceae</taxon>
        <taxon>Draconibacterium</taxon>
    </lineage>
</organism>
<gene>
    <name evidence="1" type="ORF">G0Q07_16300</name>
</gene>
<keyword evidence="2" id="KW-1185">Reference proteome</keyword>
<name>A0A6C0RFJ6_9BACT</name>
<dbReference type="KEGG" id="drc:G0Q07_16300"/>
<dbReference type="Proteomes" id="UP000474630">
    <property type="component" value="Chromosome"/>
</dbReference>
<reference evidence="1 2" key="1">
    <citation type="submission" date="2020-02" db="EMBL/GenBank/DDBJ databases">
        <title>Genome sequencing for Draconibacterium sp. strain M1.</title>
        <authorList>
            <person name="Park S.-J."/>
        </authorList>
    </citation>
    <scope>NUCLEOTIDE SEQUENCE [LARGE SCALE GENOMIC DNA]</scope>
    <source>
        <strain evidence="1 2">M1</strain>
    </source>
</reference>